<feature type="domain" description="Glutamine amidotransferase" evidence="1">
    <location>
        <begin position="64"/>
        <end position="204"/>
    </location>
</feature>
<dbReference type="AlphaFoldDB" id="A0A6A6VB65"/>
<evidence type="ECO:0000259" key="1">
    <source>
        <dbReference type="Pfam" id="PF00117"/>
    </source>
</evidence>
<sequence length="252" mass="28335">MKTPLRIAILECDTPLTKTREKYGGYGGVFKDLLSRAADALTIPDMISSNKGLEFSVYDVVNKQEYPDLESIDAVLLSGSKYNSFDNDPWIVKLVEFVEKLLKQDRIRMIGVCFGHQIIGRAAGARVGRSDDGWEISVLPVELTEKGKELFQLDTLNIHQMHRDVVYEYPEGAEKLGASPRCLVQGMYVRRKYITVQGHPEFNSDIVTEVAESRHAQKIFPDAQYEDAIARVGNPHDGLAVAQGFLRFLLED</sequence>
<proteinExistence type="predicted"/>
<name>A0A6A6VB65_9PLEO</name>
<evidence type="ECO:0000313" key="2">
    <source>
        <dbReference type="EMBL" id="KAF2747842.1"/>
    </source>
</evidence>
<reference evidence="2" key="1">
    <citation type="journal article" date="2020" name="Stud. Mycol.">
        <title>101 Dothideomycetes genomes: a test case for predicting lifestyles and emergence of pathogens.</title>
        <authorList>
            <person name="Haridas S."/>
            <person name="Albert R."/>
            <person name="Binder M."/>
            <person name="Bloem J."/>
            <person name="Labutti K."/>
            <person name="Salamov A."/>
            <person name="Andreopoulos B."/>
            <person name="Baker S."/>
            <person name="Barry K."/>
            <person name="Bills G."/>
            <person name="Bluhm B."/>
            <person name="Cannon C."/>
            <person name="Castanera R."/>
            <person name="Culley D."/>
            <person name="Daum C."/>
            <person name="Ezra D."/>
            <person name="Gonzalez J."/>
            <person name="Henrissat B."/>
            <person name="Kuo A."/>
            <person name="Liang C."/>
            <person name="Lipzen A."/>
            <person name="Lutzoni F."/>
            <person name="Magnuson J."/>
            <person name="Mondo S."/>
            <person name="Nolan M."/>
            <person name="Ohm R."/>
            <person name="Pangilinan J."/>
            <person name="Park H.-J."/>
            <person name="Ramirez L."/>
            <person name="Alfaro M."/>
            <person name="Sun H."/>
            <person name="Tritt A."/>
            <person name="Yoshinaga Y."/>
            <person name="Zwiers L.-H."/>
            <person name="Turgeon B."/>
            <person name="Goodwin S."/>
            <person name="Spatafora J."/>
            <person name="Crous P."/>
            <person name="Grigoriev I."/>
        </authorList>
    </citation>
    <scope>NUCLEOTIDE SEQUENCE</scope>
    <source>
        <strain evidence="2">CBS 119925</strain>
    </source>
</reference>
<dbReference type="Pfam" id="PF00117">
    <property type="entry name" value="GATase"/>
    <property type="match status" value="1"/>
</dbReference>
<dbReference type="PROSITE" id="PS51273">
    <property type="entry name" value="GATASE_TYPE_1"/>
    <property type="match status" value="1"/>
</dbReference>
<dbReference type="CDD" id="cd01741">
    <property type="entry name" value="GATase1_1"/>
    <property type="match status" value="1"/>
</dbReference>
<organism evidence="2 3">
    <name type="scientific">Sporormia fimetaria CBS 119925</name>
    <dbReference type="NCBI Taxonomy" id="1340428"/>
    <lineage>
        <taxon>Eukaryota</taxon>
        <taxon>Fungi</taxon>
        <taxon>Dikarya</taxon>
        <taxon>Ascomycota</taxon>
        <taxon>Pezizomycotina</taxon>
        <taxon>Dothideomycetes</taxon>
        <taxon>Pleosporomycetidae</taxon>
        <taxon>Pleosporales</taxon>
        <taxon>Sporormiaceae</taxon>
        <taxon>Sporormia</taxon>
    </lineage>
</organism>
<dbReference type="OrthoDB" id="92161at2759"/>
<dbReference type="PANTHER" id="PTHR42695:SF5">
    <property type="entry name" value="GLUTAMINE AMIDOTRANSFERASE YLR126C-RELATED"/>
    <property type="match status" value="1"/>
</dbReference>
<dbReference type="InterPro" id="IPR017926">
    <property type="entry name" value="GATASE"/>
</dbReference>
<keyword evidence="2" id="KW-0315">Glutamine amidotransferase</keyword>
<dbReference type="Proteomes" id="UP000799440">
    <property type="component" value="Unassembled WGS sequence"/>
</dbReference>
<evidence type="ECO:0000313" key="3">
    <source>
        <dbReference type="Proteomes" id="UP000799440"/>
    </source>
</evidence>
<dbReference type="GO" id="GO:0005634">
    <property type="term" value="C:nucleus"/>
    <property type="evidence" value="ECO:0007669"/>
    <property type="project" value="TreeGrafter"/>
</dbReference>
<dbReference type="SUPFAM" id="SSF52317">
    <property type="entry name" value="Class I glutamine amidotransferase-like"/>
    <property type="match status" value="1"/>
</dbReference>
<protein>
    <submittedName>
        <fullName evidence="2">Class I glutamine amidotransferase-like protein</fullName>
    </submittedName>
</protein>
<gene>
    <name evidence="2" type="ORF">M011DRAFT_401898</name>
</gene>
<dbReference type="Gene3D" id="3.40.50.880">
    <property type="match status" value="1"/>
</dbReference>
<dbReference type="EMBL" id="MU006571">
    <property type="protein sequence ID" value="KAF2747842.1"/>
    <property type="molecule type" value="Genomic_DNA"/>
</dbReference>
<dbReference type="PANTHER" id="PTHR42695">
    <property type="entry name" value="GLUTAMINE AMIDOTRANSFERASE YLR126C-RELATED"/>
    <property type="match status" value="1"/>
</dbReference>
<dbReference type="InterPro" id="IPR044992">
    <property type="entry name" value="ChyE-like"/>
</dbReference>
<accession>A0A6A6VB65</accession>
<keyword evidence="3" id="KW-1185">Reference proteome</keyword>
<dbReference type="GO" id="GO:0005829">
    <property type="term" value="C:cytosol"/>
    <property type="evidence" value="ECO:0007669"/>
    <property type="project" value="TreeGrafter"/>
</dbReference>
<dbReference type="InterPro" id="IPR029062">
    <property type="entry name" value="Class_I_gatase-like"/>
</dbReference>